<proteinExistence type="predicted"/>
<dbReference type="PANTHER" id="PTHR11941:SF75">
    <property type="entry name" value="ENOYL-COA HYDRATASE_ISOMERASE FAMILY PROTEIN"/>
    <property type="match status" value="1"/>
</dbReference>
<keyword evidence="5" id="KW-1185">Reference proteome</keyword>
<comment type="catalytic activity">
    <reaction evidence="2">
        <text>a (3E)-enoyl-CoA = a 4-saturated (2E)-enoyl-CoA</text>
        <dbReference type="Rhea" id="RHEA:45228"/>
        <dbReference type="ChEBI" id="CHEBI:58521"/>
        <dbReference type="ChEBI" id="CHEBI:85097"/>
        <dbReference type="EC" id="5.3.3.8"/>
    </reaction>
</comment>
<reference evidence="4 5" key="1">
    <citation type="journal article" date="2017" name="Nat. Ecol. Evol.">
        <title>Scallop genome provides insights into evolution of bilaterian karyotype and development.</title>
        <authorList>
            <person name="Wang S."/>
            <person name="Zhang J."/>
            <person name="Jiao W."/>
            <person name="Li J."/>
            <person name="Xun X."/>
            <person name="Sun Y."/>
            <person name="Guo X."/>
            <person name="Huan P."/>
            <person name="Dong B."/>
            <person name="Zhang L."/>
            <person name="Hu X."/>
            <person name="Sun X."/>
            <person name="Wang J."/>
            <person name="Zhao C."/>
            <person name="Wang Y."/>
            <person name="Wang D."/>
            <person name="Huang X."/>
            <person name="Wang R."/>
            <person name="Lv J."/>
            <person name="Li Y."/>
            <person name="Zhang Z."/>
            <person name="Liu B."/>
            <person name="Lu W."/>
            <person name="Hui Y."/>
            <person name="Liang J."/>
            <person name="Zhou Z."/>
            <person name="Hou R."/>
            <person name="Li X."/>
            <person name="Liu Y."/>
            <person name="Li H."/>
            <person name="Ning X."/>
            <person name="Lin Y."/>
            <person name="Zhao L."/>
            <person name="Xing Q."/>
            <person name="Dou J."/>
            <person name="Li Y."/>
            <person name="Mao J."/>
            <person name="Guo H."/>
            <person name="Dou H."/>
            <person name="Li T."/>
            <person name="Mu C."/>
            <person name="Jiang W."/>
            <person name="Fu Q."/>
            <person name="Fu X."/>
            <person name="Miao Y."/>
            <person name="Liu J."/>
            <person name="Yu Q."/>
            <person name="Li R."/>
            <person name="Liao H."/>
            <person name="Li X."/>
            <person name="Kong Y."/>
            <person name="Jiang Z."/>
            <person name="Chourrout D."/>
            <person name="Li R."/>
            <person name="Bao Z."/>
        </authorList>
    </citation>
    <scope>NUCLEOTIDE SEQUENCE [LARGE SCALE GENOMIC DNA]</scope>
    <source>
        <strain evidence="4 5">PY_sf001</strain>
    </source>
</reference>
<protein>
    <submittedName>
        <fullName evidence="4">Enoyl-CoA delta isomerase 1, mitochondrial</fullName>
    </submittedName>
</protein>
<dbReference type="PANTHER" id="PTHR11941">
    <property type="entry name" value="ENOYL-COA HYDRATASE-RELATED"/>
    <property type="match status" value="1"/>
</dbReference>
<dbReference type="CDD" id="cd06558">
    <property type="entry name" value="crotonase-like"/>
    <property type="match status" value="1"/>
</dbReference>
<evidence type="ECO:0000256" key="1">
    <source>
        <dbReference type="ARBA" id="ARBA00000452"/>
    </source>
</evidence>
<dbReference type="OrthoDB" id="1696280at2759"/>
<dbReference type="InterPro" id="IPR001753">
    <property type="entry name" value="Enoyl-CoA_hydra/iso"/>
</dbReference>
<keyword evidence="3" id="KW-0443">Lipid metabolism</keyword>
<sequence length="232" mass="25940">MSSNKVSVEFTDDGFAILTMKNGENRLNAEFLEILNDNLDKVLRNKSCKALITTGEGKFYSNGVDLKWLMKQSKEVHLHFRSEIESLLWRMTHFPLPTVALLNGHAFAGGAFLAITHDYIVMNSKRGWFSMNETRVGLRIPAATREVLSNKMKNTNAVREAVLFARSIPGPEAKSLGLVDEIGELPTLMGAAKRLAIGALGRTGIDRDMLEIMKKDLYPRTVMNIDDKKSKL</sequence>
<name>A0A210R2G5_MIZYE</name>
<accession>A0A210R2G5</accession>
<evidence type="ECO:0000256" key="3">
    <source>
        <dbReference type="ARBA" id="ARBA00023098"/>
    </source>
</evidence>
<dbReference type="GO" id="GO:0006635">
    <property type="term" value="P:fatty acid beta-oxidation"/>
    <property type="evidence" value="ECO:0007669"/>
    <property type="project" value="TreeGrafter"/>
</dbReference>
<evidence type="ECO:0000256" key="2">
    <source>
        <dbReference type="ARBA" id="ARBA00000765"/>
    </source>
</evidence>
<dbReference type="STRING" id="6573.A0A210R2G5"/>
<evidence type="ECO:0000313" key="5">
    <source>
        <dbReference type="Proteomes" id="UP000242188"/>
    </source>
</evidence>
<dbReference type="GO" id="GO:0005777">
    <property type="term" value="C:peroxisome"/>
    <property type="evidence" value="ECO:0007669"/>
    <property type="project" value="TreeGrafter"/>
</dbReference>
<dbReference type="GO" id="GO:0004165">
    <property type="term" value="F:delta(3)-delta(2)-enoyl-CoA isomerase activity"/>
    <property type="evidence" value="ECO:0007669"/>
    <property type="project" value="UniProtKB-EC"/>
</dbReference>
<dbReference type="Gene3D" id="3.90.226.10">
    <property type="entry name" value="2-enoyl-CoA Hydratase, Chain A, domain 1"/>
    <property type="match status" value="1"/>
</dbReference>
<dbReference type="EMBL" id="NEDP02000756">
    <property type="protein sequence ID" value="OWF55134.1"/>
    <property type="molecule type" value="Genomic_DNA"/>
</dbReference>
<gene>
    <name evidence="4" type="ORF">KP79_PYT14506</name>
</gene>
<comment type="caution">
    <text evidence="4">The sequence shown here is derived from an EMBL/GenBank/DDBJ whole genome shotgun (WGS) entry which is preliminary data.</text>
</comment>
<organism evidence="4 5">
    <name type="scientific">Mizuhopecten yessoensis</name>
    <name type="common">Japanese scallop</name>
    <name type="synonym">Patinopecten yessoensis</name>
    <dbReference type="NCBI Taxonomy" id="6573"/>
    <lineage>
        <taxon>Eukaryota</taxon>
        <taxon>Metazoa</taxon>
        <taxon>Spiralia</taxon>
        <taxon>Lophotrochozoa</taxon>
        <taxon>Mollusca</taxon>
        <taxon>Bivalvia</taxon>
        <taxon>Autobranchia</taxon>
        <taxon>Pteriomorphia</taxon>
        <taxon>Pectinida</taxon>
        <taxon>Pectinoidea</taxon>
        <taxon>Pectinidae</taxon>
        <taxon>Mizuhopecten</taxon>
    </lineage>
</organism>
<dbReference type="AlphaFoldDB" id="A0A210R2G5"/>
<dbReference type="InterPro" id="IPR029045">
    <property type="entry name" value="ClpP/crotonase-like_dom_sf"/>
</dbReference>
<dbReference type="Pfam" id="PF00378">
    <property type="entry name" value="ECH_1"/>
    <property type="match status" value="1"/>
</dbReference>
<dbReference type="FunFam" id="3.90.226.10:FF:000049">
    <property type="entry name" value="Enoyl-CoA delta isomerase 3"/>
    <property type="match status" value="1"/>
</dbReference>
<comment type="catalytic activity">
    <reaction evidence="1">
        <text>a (3Z)-enoyl-CoA = a 4-saturated (2E)-enoyl-CoA</text>
        <dbReference type="Rhea" id="RHEA:45900"/>
        <dbReference type="ChEBI" id="CHEBI:85097"/>
        <dbReference type="ChEBI" id="CHEBI:85489"/>
        <dbReference type="EC" id="5.3.3.8"/>
    </reaction>
</comment>
<evidence type="ECO:0000313" key="4">
    <source>
        <dbReference type="EMBL" id="OWF55134.1"/>
    </source>
</evidence>
<keyword evidence="4" id="KW-0413">Isomerase</keyword>
<dbReference type="SUPFAM" id="SSF52096">
    <property type="entry name" value="ClpP/crotonase"/>
    <property type="match status" value="1"/>
</dbReference>
<dbReference type="Proteomes" id="UP000242188">
    <property type="component" value="Unassembled WGS sequence"/>
</dbReference>